<keyword evidence="13" id="KW-1185">Reference proteome</keyword>
<evidence type="ECO:0000256" key="7">
    <source>
        <dbReference type="ARBA" id="ARBA00022927"/>
    </source>
</evidence>
<dbReference type="InterPro" id="IPR006822">
    <property type="entry name" value="Coatomer_esu"/>
</dbReference>
<dbReference type="Gene3D" id="1.25.40.10">
    <property type="entry name" value="Tetratricopeptide repeat domain"/>
    <property type="match status" value="1"/>
</dbReference>
<name>A0A1Y2APZ4_9TREE</name>
<reference evidence="12 13" key="1">
    <citation type="submission" date="2016-07" db="EMBL/GenBank/DDBJ databases">
        <title>Pervasive Adenine N6-methylation of Active Genes in Fungi.</title>
        <authorList>
            <consortium name="DOE Joint Genome Institute"/>
            <person name="Mondo S.J."/>
            <person name="Dannebaum R.O."/>
            <person name="Kuo R.C."/>
            <person name="Labutti K."/>
            <person name="Haridas S."/>
            <person name="Kuo A."/>
            <person name="Salamov A."/>
            <person name="Ahrendt S.R."/>
            <person name="Lipzen A."/>
            <person name="Sullivan W."/>
            <person name="Andreopoulos W.B."/>
            <person name="Clum A."/>
            <person name="Lindquist E."/>
            <person name="Daum C."/>
            <person name="Ramamoorthy G.K."/>
            <person name="Gryganskyi A."/>
            <person name="Culley D."/>
            <person name="Magnuson J.K."/>
            <person name="James T.Y."/>
            <person name="O'Malley M.A."/>
            <person name="Stajich J.E."/>
            <person name="Spatafora J.W."/>
            <person name="Visel A."/>
            <person name="Grigoriev I.V."/>
        </authorList>
    </citation>
    <scope>NUCLEOTIDE SEQUENCE [LARGE SCALE GENOMIC DNA]</scope>
    <source>
        <strain evidence="12 13">68-887.2</strain>
    </source>
</reference>
<comment type="subcellular location">
    <subcellularLocation>
        <location evidence="2">Cytoplasmic vesicle</location>
        <location evidence="2">COPI-coated vesicle membrane</location>
        <topology evidence="2">Peripheral membrane protein</topology>
        <orientation evidence="2">Cytoplasmic side</orientation>
    </subcellularLocation>
    <subcellularLocation>
        <location evidence="1">Golgi apparatus membrane</location>
        <topology evidence="1">Peripheral membrane protein</topology>
        <orientation evidence="1">Cytoplasmic side</orientation>
    </subcellularLocation>
</comment>
<dbReference type="OrthoDB" id="310217at2759"/>
<dbReference type="FunCoup" id="A0A1Y2APZ4">
    <property type="interactions" value="256"/>
</dbReference>
<evidence type="ECO:0000256" key="5">
    <source>
        <dbReference type="ARBA" id="ARBA00022490"/>
    </source>
</evidence>
<evidence type="ECO:0000256" key="1">
    <source>
        <dbReference type="ARBA" id="ARBA00004255"/>
    </source>
</evidence>
<dbReference type="InParanoid" id="A0A1Y2APZ4"/>
<comment type="function">
    <text evidence="11">The coatomer is a cytosolic protein complex that binds to dilysine motifs and reversibly associates with Golgi non-clathrin-coated vesicles, which further mediate biosynthetic protein transport from the ER, via the Golgi up to the trans Golgi network. The coatomer complex is required for budding from Golgi membranes, and is essential for the retrograde Golgi-to-ER transport of dilysine-tagged proteins.</text>
</comment>
<dbReference type="Pfam" id="PF04733">
    <property type="entry name" value="Coatomer_E"/>
    <property type="match status" value="1"/>
</dbReference>
<dbReference type="GO" id="GO:0005198">
    <property type="term" value="F:structural molecule activity"/>
    <property type="evidence" value="ECO:0007669"/>
    <property type="project" value="UniProtKB-UniRule"/>
</dbReference>
<dbReference type="GO" id="GO:0030126">
    <property type="term" value="C:COPI vesicle coat"/>
    <property type="evidence" value="ECO:0007669"/>
    <property type="project" value="TreeGrafter"/>
</dbReference>
<keyword evidence="4 11" id="KW-0813">Transport</keyword>
<evidence type="ECO:0000256" key="2">
    <source>
        <dbReference type="ARBA" id="ARBA00004347"/>
    </source>
</evidence>
<dbReference type="Proteomes" id="UP000193986">
    <property type="component" value="Unassembled WGS sequence"/>
</dbReference>
<keyword evidence="8 11" id="KW-0333">Golgi apparatus</keyword>
<evidence type="ECO:0000256" key="10">
    <source>
        <dbReference type="ARBA" id="ARBA00023329"/>
    </source>
</evidence>
<keyword evidence="9 11" id="KW-0472">Membrane</keyword>
<evidence type="ECO:0000313" key="12">
    <source>
        <dbReference type="EMBL" id="ORY24287.1"/>
    </source>
</evidence>
<accession>A0A1Y2APZ4</accession>
<gene>
    <name evidence="12" type="ORF">BCR39DRAFT_547228</name>
</gene>
<protein>
    <recommendedName>
        <fullName evidence="11">Coatomer subunit epsilon</fullName>
    </recommendedName>
</protein>
<organism evidence="12 13">
    <name type="scientific">Naematelia encephala</name>
    <dbReference type="NCBI Taxonomy" id="71784"/>
    <lineage>
        <taxon>Eukaryota</taxon>
        <taxon>Fungi</taxon>
        <taxon>Dikarya</taxon>
        <taxon>Basidiomycota</taxon>
        <taxon>Agaricomycotina</taxon>
        <taxon>Tremellomycetes</taxon>
        <taxon>Tremellales</taxon>
        <taxon>Naemateliaceae</taxon>
        <taxon>Naematelia</taxon>
    </lineage>
</organism>
<dbReference type="InterPro" id="IPR011990">
    <property type="entry name" value="TPR-like_helical_dom_sf"/>
</dbReference>
<evidence type="ECO:0000256" key="8">
    <source>
        <dbReference type="ARBA" id="ARBA00023034"/>
    </source>
</evidence>
<keyword evidence="7 11" id="KW-0653">Protein transport</keyword>
<dbReference type="GO" id="GO:0006890">
    <property type="term" value="P:retrograde vesicle-mediated transport, Golgi to endoplasmic reticulum"/>
    <property type="evidence" value="ECO:0007669"/>
    <property type="project" value="UniProtKB-UniRule"/>
</dbReference>
<dbReference type="GO" id="GO:0000139">
    <property type="term" value="C:Golgi membrane"/>
    <property type="evidence" value="ECO:0007669"/>
    <property type="project" value="UniProtKB-SubCell"/>
</dbReference>
<dbReference type="STRING" id="71784.A0A1Y2APZ4"/>
<evidence type="ECO:0000256" key="9">
    <source>
        <dbReference type="ARBA" id="ARBA00023136"/>
    </source>
</evidence>
<dbReference type="EMBL" id="MCFC01000069">
    <property type="protein sequence ID" value="ORY24287.1"/>
    <property type="molecule type" value="Genomic_DNA"/>
</dbReference>
<comment type="caution">
    <text evidence="12">The sequence shown here is derived from an EMBL/GenBank/DDBJ whole genome shotgun (WGS) entry which is preliminary data.</text>
</comment>
<keyword evidence="6 11" id="KW-0931">ER-Golgi transport</keyword>
<evidence type="ECO:0000256" key="6">
    <source>
        <dbReference type="ARBA" id="ARBA00022892"/>
    </source>
</evidence>
<dbReference type="PANTHER" id="PTHR10805">
    <property type="entry name" value="COATOMER SUBUNIT EPSILON"/>
    <property type="match status" value="1"/>
</dbReference>
<dbReference type="GO" id="GO:0006891">
    <property type="term" value="P:intra-Golgi vesicle-mediated transport"/>
    <property type="evidence" value="ECO:0007669"/>
    <property type="project" value="TreeGrafter"/>
</dbReference>
<evidence type="ECO:0000256" key="3">
    <source>
        <dbReference type="ARBA" id="ARBA00008827"/>
    </source>
</evidence>
<proteinExistence type="inferred from homology"/>
<keyword evidence="5 11" id="KW-0963">Cytoplasm</keyword>
<evidence type="ECO:0000256" key="4">
    <source>
        <dbReference type="ARBA" id="ARBA00022448"/>
    </source>
</evidence>
<keyword evidence="10 11" id="KW-0968">Cytoplasmic vesicle</keyword>
<dbReference type="PANTHER" id="PTHR10805:SF0">
    <property type="entry name" value="COATOMER SUBUNIT EPSILON"/>
    <property type="match status" value="1"/>
</dbReference>
<dbReference type="GO" id="GO:0015031">
    <property type="term" value="P:protein transport"/>
    <property type="evidence" value="ECO:0007669"/>
    <property type="project" value="UniProtKB-UniRule"/>
</dbReference>
<sequence length="300" mass="32021">MEADPLYHVKQLFYQSSYKACISEASSQSVTPSDDDPLPLERALYISRSHLALSPPSTSDAISILTPFTSLDPAPLPARAGVAFAEYLAAPSSEGVDAVRDLLLEAEGEQGESTVRVIAGTVFILEKENEEAVATLTEGTAKEDLECMALLVQLLLSLDRRDLAHATYATAKKIGNDSMLVQAMEAWIGLKAGARPLHQAYYFFEELYQLPSGRTGPVLASHAAAHLLLSHVDEAKADILEAEQGSYAQDENVLAVGAALGMEGYAAKLASSAPKHPLAVDLEEKSSLFDDAASKFAIAT</sequence>
<dbReference type="PIRSF" id="PIRSF016478">
    <property type="entry name" value="Coatomer_esu"/>
    <property type="match status" value="1"/>
</dbReference>
<evidence type="ECO:0000256" key="11">
    <source>
        <dbReference type="PIRNR" id="PIRNR016478"/>
    </source>
</evidence>
<dbReference type="AlphaFoldDB" id="A0A1Y2APZ4"/>
<comment type="similarity">
    <text evidence="3 11">Belongs to the COPE family.</text>
</comment>
<dbReference type="GO" id="GO:0006888">
    <property type="term" value="P:endoplasmic reticulum to Golgi vesicle-mediated transport"/>
    <property type="evidence" value="ECO:0007669"/>
    <property type="project" value="TreeGrafter"/>
</dbReference>
<evidence type="ECO:0000313" key="13">
    <source>
        <dbReference type="Proteomes" id="UP000193986"/>
    </source>
</evidence>